<evidence type="ECO:0000313" key="3">
    <source>
        <dbReference type="EMBL" id="OEH77340.1"/>
    </source>
</evidence>
<feature type="chain" id="PRO_5008914063" description="Secreted protein" evidence="2">
    <location>
        <begin position="17"/>
        <end position="137"/>
    </location>
</feature>
<evidence type="ECO:0008006" key="5">
    <source>
        <dbReference type="Google" id="ProtNLM"/>
    </source>
</evidence>
<keyword evidence="2" id="KW-0732">Signal</keyword>
<feature type="signal peptide" evidence="2">
    <location>
        <begin position="1"/>
        <end position="16"/>
    </location>
</feature>
<comment type="caution">
    <text evidence="3">The sequence shown here is derived from an EMBL/GenBank/DDBJ whole genome shotgun (WGS) entry which is preliminary data.</text>
</comment>
<sequence>MLLLWRLGSLSLQSFPADFLCKRPRKERRNDCVPVQGSISGYKAPDLKRMQSLSSCRVHEDSKRRANGLSFRRANKQQLQHSQHRTAQQRHRLFEQAFRSSSSNSPTRRAATKPQEERRHCTAAAARNSACSCSNAS</sequence>
<reference evidence="3 4" key="1">
    <citation type="journal article" date="2016" name="BMC Genomics">
        <title>Comparative genomics reveals Cyclospora cayetanensis possesses coccidia-like metabolism and invasion components but unique surface antigens.</title>
        <authorList>
            <person name="Liu S."/>
            <person name="Wang L."/>
            <person name="Zheng H."/>
            <person name="Xu Z."/>
            <person name="Roellig D.M."/>
            <person name="Li N."/>
            <person name="Frace M.A."/>
            <person name="Tang K."/>
            <person name="Arrowood M.J."/>
            <person name="Moss D.M."/>
            <person name="Zhang L."/>
            <person name="Feng Y."/>
            <person name="Xiao L."/>
        </authorList>
    </citation>
    <scope>NUCLEOTIDE SEQUENCE [LARGE SCALE GENOMIC DNA]</scope>
    <source>
        <strain evidence="3 4">CHN_HEN01</strain>
    </source>
</reference>
<dbReference type="VEuPathDB" id="ToxoDB:cyc_03788"/>
<dbReference type="Proteomes" id="UP000095192">
    <property type="component" value="Unassembled WGS sequence"/>
</dbReference>
<accession>A0A1D3D1M6</accession>
<dbReference type="AlphaFoldDB" id="A0A1D3D1M6"/>
<organism evidence="3 4">
    <name type="scientific">Cyclospora cayetanensis</name>
    <dbReference type="NCBI Taxonomy" id="88456"/>
    <lineage>
        <taxon>Eukaryota</taxon>
        <taxon>Sar</taxon>
        <taxon>Alveolata</taxon>
        <taxon>Apicomplexa</taxon>
        <taxon>Conoidasida</taxon>
        <taxon>Coccidia</taxon>
        <taxon>Eucoccidiorida</taxon>
        <taxon>Eimeriorina</taxon>
        <taxon>Eimeriidae</taxon>
        <taxon>Cyclospora</taxon>
    </lineage>
</organism>
<dbReference type="EMBL" id="JROU02001125">
    <property type="protein sequence ID" value="OEH77340.1"/>
    <property type="molecule type" value="Genomic_DNA"/>
</dbReference>
<dbReference type="InParanoid" id="A0A1D3D1M6"/>
<keyword evidence="4" id="KW-1185">Reference proteome</keyword>
<feature type="compositionally biased region" description="Basic residues" evidence="1">
    <location>
        <begin position="82"/>
        <end position="91"/>
    </location>
</feature>
<evidence type="ECO:0000313" key="4">
    <source>
        <dbReference type="Proteomes" id="UP000095192"/>
    </source>
</evidence>
<protein>
    <recommendedName>
        <fullName evidence="5">Secreted protein</fullName>
    </recommendedName>
</protein>
<evidence type="ECO:0000256" key="2">
    <source>
        <dbReference type="SAM" id="SignalP"/>
    </source>
</evidence>
<name>A0A1D3D1M6_9EIME</name>
<evidence type="ECO:0000256" key="1">
    <source>
        <dbReference type="SAM" id="MobiDB-lite"/>
    </source>
</evidence>
<gene>
    <name evidence="3" type="ORF">cyc_03788</name>
</gene>
<proteinExistence type="predicted"/>
<feature type="region of interest" description="Disordered" evidence="1">
    <location>
        <begin position="53"/>
        <end position="121"/>
    </location>
</feature>
<feature type="compositionally biased region" description="Polar residues" evidence="1">
    <location>
        <begin position="98"/>
        <end position="107"/>
    </location>
</feature>